<feature type="transmembrane region" description="Helical" evidence="6">
    <location>
        <begin position="188"/>
        <end position="212"/>
    </location>
</feature>
<proteinExistence type="predicted"/>
<keyword evidence="2" id="KW-1003">Cell membrane</keyword>
<protein>
    <submittedName>
        <fullName evidence="8">Drug/metabolite transporter (DMT)-like permease</fullName>
    </submittedName>
</protein>
<keyword evidence="3 6" id="KW-0812">Transmembrane</keyword>
<dbReference type="EMBL" id="JACIGI010000007">
    <property type="protein sequence ID" value="MBB4285481.1"/>
    <property type="molecule type" value="Genomic_DNA"/>
</dbReference>
<comment type="caution">
    <text evidence="8">The sequence shown here is derived from an EMBL/GenBank/DDBJ whole genome shotgun (WGS) entry which is preliminary data.</text>
</comment>
<evidence type="ECO:0000256" key="5">
    <source>
        <dbReference type="ARBA" id="ARBA00023136"/>
    </source>
</evidence>
<gene>
    <name evidence="8" type="ORF">GGD88_001199</name>
</gene>
<organism evidence="8 9">
    <name type="scientific">Roseospira goensis</name>
    <dbReference type="NCBI Taxonomy" id="391922"/>
    <lineage>
        <taxon>Bacteria</taxon>
        <taxon>Pseudomonadati</taxon>
        <taxon>Pseudomonadota</taxon>
        <taxon>Alphaproteobacteria</taxon>
        <taxon>Rhodospirillales</taxon>
        <taxon>Rhodospirillaceae</taxon>
        <taxon>Roseospira</taxon>
    </lineage>
</organism>
<dbReference type="AlphaFoldDB" id="A0A7W6WJP0"/>
<feature type="transmembrane region" description="Helical" evidence="6">
    <location>
        <begin position="38"/>
        <end position="58"/>
    </location>
</feature>
<dbReference type="Pfam" id="PF00892">
    <property type="entry name" value="EamA"/>
    <property type="match status" value="2"/>
</dbReference>
<evidence type="ECO:0000256" key="1">
    <source>
        <dbReference type="ARBA" id="ARBA00004651"/>
    </source>
</evidence>
<feature type="transmembrane region" description="Helical" evidence="6">
    <location>
        <begin position="224"/>
        <end position="244"/>
    </location>
</feature>
<evidence type="ECO:0000313" key="9">
    <source>
        <dbReference type="Proteomes" id="UP000555728"/>
    </source>
</evidence>
<dbReference type="InterPro" id="IPR037185">
    <property type="entry name" value="EmrE-like"/>
</dbReference>
<dbReference type="PANTHER" id="PTHR32322:SF18">
    <property type="entry name" value="S-ADENOSYLMETHIONINE_S-ADENOSYLHOMOCYSTEINE TRANSPORTER"/>
    <property type="match status" value="1"/>
</dbReference>
<dbReference type="Proteomes" id="UP000555728">
    <property type="component" value="Unassembled WGS sequence"/>
</dbReference>
<keyword evidence="4 6" id="KW-1133">Transmembrane helix</keyword>
<reference evidence="8 9" key="1">
    <citation type="submission" date="2020-08" db="EMBL/GenBank/DDBJ databases">
        <title>Genome sequencing of Purple Non-Sulfur Bacteria from various extreme environments.</title>
        <authorList>
            <person name="Mayer M."/>
        </authorList>
    </citation>
    <scope>NUCLEOTIDE SEQUENCE [LARGE SCALE GENOMIC DNA]</scope>
    <source>
        <strain evidence="8 9">JA135</strain>
    </source>
</reference>
<keyword evidence="9" id="KW-1185">Reference proteome</keyword>
<evidence type="ECO:0000256" key="4">
    <source>
        <dbReference type="ARBA" id="ARBA00022989"/>
    </source>
</evidence>
<accession>A0A7W6WJP0</accession>
<dbReference type="SUPFAM" id="SSF103481">
    <property type="entry name" value="Multidrug resistance efflux transporter EmrE"/>
    <property type="match status" value="2"/>
</dbReference>
<feature type="transmembrane region" description="Helical" evidence="6">
    <location>
        <begin position="70"/>
        <end position="90"/>
    </location>
</feature>
<feature type="transmembrane region" description="Helical" evidence="6">
    <location>
        <begin position="154"/>
        <end position="176"/>
    </location>
</feature>
<feature type="domain" description="EamA" evidence="7">
    <location>
        <begin position="157"/>
        <end position="296"/>
    </location>
</feature>
<keyword evidence="5 6" id="KW-0472">Membrane</keyword>
<sequence>MWSNPAVAYGAVMIGVLGHASSEFVAVYSGVAGPEVSSWRYLLGGTGLLLIALAVPGARDMITPLREAGGRILVLSLLGVSLAYLLFHWALDHATVIQVATLVTTIPIWVGLANLVINRQPVSAAKWLTGAAAVLGVALLLTDGMLGRLMDAGGSLVGLLMALGCAALVAVYSVLMKPIIGQYGALRITALSMFLGGIGLWLLVGVAFGVWVDPTALPDRPPREAWSLLAIALWNTTLTQYLWIGGLAHAPDITRASYLFFLKPVIAAALALLILAQPVTAIQVTAIAVICGAVLVEFLWQRRRRPAPARG</sequence>
<dbReference type="InterPro" id="IPR050638">
    <property type="entry name" value="AA-Vitamin_Transporters"/>
</dbReference>
<comment type="subcellular location">
    <subcellularLocation>
        <location evidence="1">Cell membrane</location>
        <topology evidence="1">Multi-pass membrane protein</topology>
    </subcellularLocation>
</comment>
<evidence type="ECO:0000259" key="7">
    <source>
        <dbReference type="Pfam" id="PF00892"/>
    </source>
</evidence>
<feature type="transmembrane region" description="Helical" evidence="6">
    <location>
        <begin position="256"/>
        <end position="275"/>
    </location>
</feature>
<feature type="transmembrane region" description="Helical" evidence="6">
    <location>
        <begin position="124"/>
        <end position="142"/>
    </location>
</feature>
<dbReference type="GO" id="GO:0005886">
    <property type="term" value="C:plasma membrane"/>
    <property type="evidence" value="ECO:0007669"/>
    <property type="project" value="UniProtKB-SubCell"/>
</dbReference>
<dbReference type="PANTHER" id="PTHR32322">
    <property type="entry name" value="INNER MEMBRANE TRANSPORTER"/>
    <property type="match status" value="1"/>
</dbReference>
<feature type="domain" description="EamA" evidence="7">
    <location>
        <begin position="10"/>
        <end position="141"/>
    </location>
</feature>
<feature type="transmembrane region" description="Helical" evidence="6">
    <location>
        <begin position="96"/>
        <end position="117"/>
    </location>
</feature>
<name>A0A7W6WJP0_9PROT</name>
<evidence type="ECO:0000313" key="8">
    <source>
        <dbReference type="EMBL" id="MBB4285481.1"/>
    </source>
</evidence>
<feature type="transmembrane region" description="Helical" evidence="6">
    <location>
        <begin position="281"/>
        <end position="300"/>
    </location>
</feature>
<dbReference type="RefSeq" id="WP_184432717.1">
    <property type="nucleotide sequence ID" value="NZ_JACIGI010000007.1"/>
</dbReference>
<evidence type="ECO:0000256" key="2">
    <source>
        <dbReference type="ARBA" id="ARBA00022475"/>
    </source>
</evidence>
<evidence type="ECO:0000256" key="6">
    <source>
        <dbReference type="SAM" id="Phobius"/>
    </source>
</evidence>
<dbReference type="InterPro" id="IPR000620">
    <property type="entry name" value="EamA_dom"/>
</dbReference>
<evidence type="ECO:0000256" key="3">
    <source>
        <dbReference type="ARBA" id="ARBA00022692"/>
    </source>
</evidence>